<dbReference type="Proteomes" id="UP000541444">
    <property type="component" value="Unassembled WGS sequence"/>
</dbReference>
<dbReference type="InterPro" id="IPR001841">
    <property type="entry name" value="Znf_RING"/>
</dbReference>
<evidence type="ECO:0000313" key="8">
    <source>
        <dbReference type="EMBL" id="KAF6175566.1"/>
    </source>
</evidence>
<feature type="region of interest" description="Disordered" evidence="6">
    <location>
        <begin position="1"/>
        <end position="21"/>
    </location>
</feature>
<accession>A0A7J7P809</accession>
<comment type="similarity">
    <text evidence="2">Belongs to the JARID1 histone demethylase family.</text>
</comment>
<keyword evidence="9" id="KW-1185">Reference proteome</keyword>
<protein>
    <recommendedName>
        <fullName evidence="7">RING-type domain-containing protein</fullName>
    </recommendedName>
</protein>
<organism evidence="8 9">
    <name type="scientific">Kingdonia uniflora</name>
    <dbReference type="NCBI Taxonomy" id="39325"/>
    <lineage>
        <taxon>Eukaryota</taxon>
        <taxon>Viridiplantae</taxon>
        <taxon>Streptophyta</taxon>
        <taxon>Embryophyta</taxon>
        <taxon>Tracheophyta</taxon>
        <taxon>Spermatophyta</taxon>
        <taxon>Magnoliopsida</taxon>
        <taxon>Ranunculales</taxon>
        <taxon>Circaeasteraceae</taxon>
        <taxon>Kingdonia</taxon>
    </lineage>
</organism>
<evidence type="ECO:0000259" key="7">
    <source>
        <dbReference type="PROSITE" id="PS50089"/>
    </source>
</evidence>
<dbReference type="SUPFAM" id="SSF48452">
    <property type="entry name" value="TPR-like"/>
    <property type="match status" value="1"/>
</dbReference>
<name>A0A7J7P809_9MAGN</name>
<evidence type="ECO:0000256" key="3">
    <source>
        <dbReference type="ARBA" id="ARBA00022723"/>
    </source>
</evidence>
<dbReference type="InterPro" id="IPR011990">
    <property type="entry name" value="TPR-like_helical_dom_sf"/>
</dbReference>
<keyword evidence="4" id="KW-0539">Nucleus</keyword>
<reference evidence="8 9" key="1">
    <citation type="journal article" date="2020" name="IScience">
        <title>Genome Sequencing of the Endangered Kingdonia uniflora (Circaeasteraceae, Ranunculales) Reveals Potential Mechanisms of Evolutionary Specialization.</title>
        <authorList>
            <person name="Sun Y."/>
            <person name="Deng T."/>
            <person name="Zhang A."/>
            <person name="Moore M.J."/>
            <person name="Landis J.B."/>
            <person name="Lin N."/>
            <person name="Zhang H."/>
            <person name="Zhang X."/>
            <person name="Huang J."/>
            <person name="Zhang X."/>
            <person name="Sun H."/>
            <person name="Wang H."/>
        </authorList>
    </citation>
    <scope>NUCLEOTIDE SEQUENCE [LARGE SCALE GENOMIC DNA]</scope>
    <source>
        <strain evidence="8">TB1705</strain>
        <tissue evidence="8">Leaf</tissue>
    </source>
</reference>
<dbReference type="AlphaFoldDB" id="A0A7J7P809"/>
<feature type="domain" description="RING-type" evidence="7">
    <location>
        <begin position="82"/>
        <end position="128"/>
    </location>
</feature>
<dbReference type="EMBL" id="JACGCM010000172">
    <property type="protein sequence ID" value="KAF6175566.1"/>
    <property type="molecule type" value="Genomic_DNA"/>
</dbReference>
<evidence type="ECO:0000256" key="5">
    <source>
        <dbReference type="PROSITE-ProRule" id="PRU00175"/>
    </source>
</evidence>
<comment type="caution">
    <text evidence="8">The sequence shown here is derived from an EMBL/GenBank/DDBJ whole genome shotgun (WGS) entry which is preliminary data.</text>
</comment>
<evidence type="ECO:0000256" key="2">
    <source>
        <dbReference type="ARBA" id="ARBA00006801"/>
    </source>
</evidence>
<dbReference type="GO" id="GO:0003712">
    <property type="term" value="F:transcription coregulator activity"/>
    <property type="evidence" value="ECO:0007669"/>
    <property type="project" value="TreeGrafter"/>
</dbReference>
<dbReference type="GO" id="GO:0000118">
    <property type="term" value="C:histone deacetylase complex"/>
    <property type="evidence" value="ECO:0007669"/>
    <property type="project" value="TreeGrafter"/>
</dbReference>
<dbReference type="GO" id="GO:0006357">
    <property type="term" value="P:regulation of transcription by RNA polymerase II"/>
    <property type="evidence" value="ECO:0007669"/>
    <property type="project" value="TreeGrafter"/>
</dbReference>
<dbReference type="Gene3D" id="1.25.40.10">
    <property type="entry name" value="Tetratricopeptide repeat domain"/>
    <property type="match status" value="1"/>
</dbReference>
<proteinExistence type="inferred from homology"/>
<dbReference type="GO" id="GO:0031490">
    <property type="term" value="F:chromatin DNA binding"/>
    <property type="evidence" value="ECO:0007669"/>
    <property type="project" value="TreeGrafter"/>
</dbReference>
<evidence type="ECO:0000256" key="1">
    <source>
        <dbReference type="ARBA" id="ARBA00004123"/>
    </source>
</evidence>
<dbReference type="GO" id="GO:0000785">
    <property type="term" value="C:chromatin"/>
    <property type="evidence" value="ECO:0007669"/>
    <property type="project" value="TreeGrafter"/>
</dbReference>
<evidence type="ECO:0000256" key="4">
    <source>
        <dbReference type="ARBA" id="ARBA00023242"/>
    </source>
</evidence>
<dbReference type="PROSITE" id="PS50089">
    <property type="entry name" value="ZF_RING_2"/>
    <property type="match status" value="1"/>
</dbReference>
<dbReference type="PROSITE" id="PS50293">
    <property type="entry name" value="TPR_REGION"/>
    <property type="match status" value="1"/>
</dbReference>
<sequence>MTTSSSNRMVEDGSSPTQVSSGDVICDETVILKVMNGVQEKSMAAVDKISNIVENSAHKIFIGGISEALSSNMEKAVRSLKCHQCQRNDKGDVIHYQKCNTRQFCLRCIRWYPQFSPDDIAESCPVCRGICNCKPCLRANMEHQRNFCKTSIANYHRSCPSCSYDYCLGCCQDIRSGFLQRGDGWKVKENGFGAEHESRDIQDSDQEHFQKHWFNGEPMIVGDALDMASGLSWDLMILSCALREKKTSKVFKNQPHLEETTIDCLLWSEVDHHIHDQTFYLTSEHKKKLHDKFGCARLFNEAAQISPDDADVHIVLGVLYNLSKEYDKAIGSFQTA</sequence>
<dbReference type="InterPro" id="IPR045109">
    <property type="entry name" value="LSDs-like"/>
</dbReference>
<gene>
    <name evidence="8" type="ORF">GIB67_043060</name>
</gene>
<keyword evidence="5" id="KW-0862">Zinc</keyword>
<dbReference type="GO" id="GO:0008270">
    <property type="term" value="F:zinc ion binding"/>
    <property type="evidence" value="ECO:0007669"/>
    <property type="project" value="UniProtKB-KW"/>
</dbReference>
<dbReference type="PANTHER" id="PTHR12549">
    <property type="entry name" value="JMJC DOMAIN-CONTAINING HISTONE DEMETHYLATION PROTEIN"/>
    <property type="match status" value="1"/>
</dbReference>
<dbReference type="Gene3D" id="2.60.120.650">
    <property type="entry name" value="Cupin"/>
    <property type="match status" value="1"/>
</dbReference>
<dbReference type="GO" id="GO:0032454">
    <property type="term" value="F:histone H3K9 demethylase activity"/>
    <property type="evidence" value="ECO:0007669"/>
    <property type="project" value="InterPro"/>
</dbReference>
<dbReference type="OrthoDB" id="1667110at2759"/>
<keyword evidence="3" id="KW-0479">Metal-binding</keyword>
<keyword evidence="5" id="KW-0863">Zinc-finger</keyword>
<evidence type="ECO:0000256" key="6">
    <source>
        <dbReference type="SAM" id="MobiDB-lite"/>
    </source>
</evidence>
<evidence type="ECO:0000313" key="9">
    <source>
        <dbReference type="Proteomes" id="UP000541444"/>
    </source>
</evidence>
<dbReference type="PANTHER" id="PTHR12549:SF11">
    <property type="entry name" value="LYSINE-SPECIFIC DEMETHYLASE JMJ25"/>
    <property type="match status" value="1"/>
</dbReference>
<comment type="subcellular location">
    <subcellularLocation>
        <location evidence="1">Nucleus</location>
    </subcellularLocation>
</comment>